<dbReference type="Gene3D" id="3.30.450.20">
    <property type="entry name" value="PAS domain"/>
    <property type="match status" value="1"/>
</dbReference>
<dbReference type="Proteomes" id="UP000000600">
    <property type="component" value="Unassembled WGS sequence"/>
</dbReference>
<feature type="transmembrane region" description="Helical" evidence="1">
    <location>
        <begin position="399"/>
        <end position="421"/>
    </location>
</feature>
<sequence length="569" mass="67668">MCKLYNCLKYLSLKTATSLLQLLIISIVMGLCSIVLVVNRIMMDALISEISDKLLFKQNFQQYELQTEMLKYQVNLPMIQRFQMMNSFGKIYQNFMPQVQIQNFNYPMECPLYEGQHHEQYRTLFSLPEFCISYHNQTKNIDNGQINPFLNILNQLIIPFTFAPITELYMTNTDENYFFASNPPIFNYPSYNPQVRPWYLNHLEKSQTSNSQGFVSYVYKSYGNEQYSFTITYSLFESNPSKKNKRGNLQAIMGQDLSFQEYSDHLYFKQFTFLITNLLGQIICTNSIEDIRLDQGIIYVYQQNLTGFTTQDWQQIQLYASQQSYTNNCTLQIKHLCRFNTKYKEDIILHVLNLKSDFYLIMYQPYIYNRFQNVTIQRENIEMAENTKLEVIKAFARNISYLLGASLSLLLCSWIGLYLFFRPIKQMREKMEILIRNKFSSHNWMQKIQNEFDDKNTNYLKQALKNLKTKITNIKRKKCQNCYLIENFKYPRKILTVEFYDIKNLIKKLPQDQVVEDQVRQTEIKIDNIDSPEHKNIIPQIITNKLYSQTLNSEIDENVQLLNSMDRVF</sequence>
<dbReference type="KEGG" id="ptm:GSPATT00008409001"/>
<keyword evidence="1" id="KW-1133">Transmembrane helix</keyword>
<dbReference type="SUPFAM" id="SSF103190">
    <property type="entry name" value="Sensory domain-like"/>
    <property type="match status" value="1"/>
</dbReference>
<dbReference type="AlphaFoldDB" id="A0CMB3"/>
<evidence type="ECO:0008006" key="4">
    <source>
        <dbReference type="Google" id="ProtNLM"/>
    </source>
</evidence>
<dbReference type="GeneID" id="5025112"/>
<dbReference type="InterPro" id="IPR029151">
    <property type="entry name" value="Sensor-like_sf"/>
</dbReference>
<feature type="transmembrane region" description="Helical" evidence="1">
    <location>
        <begin position="20"/>
        <end position="42"/>
    </location>
</feature>
<keyword evidence="1" id="KW-0472">Membrane</keyword>
<gene>
    <name evidence="2" type="ORF">GSPATT00008409001</name>
</gene>
<organism evidence="2 3">
    <name type="scientific">Paramecium tetraurelia</name>
    <dbReference type="NCBI Taxonomy" id="5888"/>
    <lineage>
        <taxon>Eukaryota</taxon>
        <taxon>Sar</taxon>
        <taxon>Alveolata</taxon>
        <taxon>Ciliophora</taxon>
        <taxon>Intramacronucleata</taxon>
        <taxon>Oligohymenophorea</taxon>
        <taxon>Peniculida</taxon>
        <taxon>Parameciidae</taxon>
        <taxon>Paramecium</taxon>
    </lineage>
</organism>
<dbReference type="InParanoid" id="A0CMB3"/>
<keyword evidence="3" id="KW-1185">Reference proteome</keyword>
<accession>A0CMB3</accession>
<evidence type="ECO:0000313" key="3">
    <source>
        <dbReference type="Proteomes" id="UP000000600"/>
    </source>
</evidence>
<dbReference type="OrthoDB" id="294442at2759"/>
<evidence type="ECO:0000256" key="1">
    <source>
        <dbReference type="SAM" id="Phobius"/>
    </source>
</evidence>
<evidence type="ECO:0000313" key="2">
    <source>
        <dbReference type="EMBL" id="CAK71930.1"/>
    </source>
</evidence>
<protein>
    <recommendedName>
        <fullName evidence="4">Transmembrane protein</fullName>
    </recommendedName>
</protein>
<proteinExistence type="predicted"/>
<reference evidence="2 3" key="1">
    <citation type="journal article" date="2006" name="Nature">
        <title>Global trends of whole-genome duplications revealed by the ciliate Paramecium tetraurelia.</title>
        <authorList>
            <consortium name="Genoscope"/>
            <person name="Aury J.-M."/>
            <person name="Jaillon O."/>
            <person name="Duret L."/>
            <person name="Noel B."/>
            <person name="Jubin C."/>
            <person name="Porcel B.M."/>
            <person name="Segurens B."/>
            <person name="Daubin V."/>
            <person name="Anthouard V."/>
            <person name="Aiach N."/>
            <person name="Arnaiz O."/>
            <person name="Billaut A."/>
            <person name="Beisson J."/>
            <person name="Blanc I."/>
            <person name="Bouhouche K."/>
            <person name="Camara F."/>
            <person name="Duharcourt S."/>
            <person name="Guigo R."/>
            <person name="Gogendeau D."/>
            <person name="Katinka M."/>
            <person name="Keller A.-M."/>
            <person name="Kissmehl R."/>
            <person name="Klotz C."/>
            <person name="Koll F."/>
            <person name="Le Moue A."/>
            <person name="Lepere C."/>
            <person name="Malinsky S."/>
            <person name="Nowacki M."/>
            <person name="Nowak J.K."/>
            <person name="Plattner H."/>
            <person name="Poulain J."/>
            <person name="Ruiz F."/>
            <person name="Serrano V."/>
            <person name="Zagulski M."/>
            <person name="Dessen P."/>
            <person name="Betermier M."/>
            <person name="Weissenbach J."/>
            <person name="Scarpelli C."/>
            <person name="Schachter V."/>
            <person name="Sperling L."/>
            <person name="Meyer E."/>
            <person name="Cohen J."/>
            <person name="Wincker P."/>
        </authorList>
    </citation>
    <scope>NUCLEOTIDE SEQUENCE [LARGE SCALE GENOMIC DNA]</scope>
    <source>
        <strain evidence="2 3">Stock d4-2</strain>
    </source>
</reference>
<dbReference type="EMBL" id="CT868108">
    <property type="protein sequence ID" value="CAK71930.1"/>
    <property type="molecule type" value="Genomic_DNA"/>
</dbReference>
<dbReference type="RefSeq" id="XP_001439327.1">
    <property type="nucleotide sequence ID" value="XM_001439290.1"/>
</dbReference>
<name>A0CMB3_PARTE</name>
<dbReference type="OMA" id="NRIMMDA"/>
<dbReference type="HOGENOM" id="CLU_502018_0_0_1"/>
<keyword evidence="1" id="KW-0812">Transmembrane</keyword>